<dbReference type="RefSeq" id="XP_045965480.1">
    <property type="nucleotide sequence ID" value="XM_046106570.1"/>
</dbReference>
<evidence type="ECO:0000313" key="2">
    <source>
        <dbReference type="EMBL" id="KAH6661349.1"/>
    </source>
</evidence>
<sequence length="195" mass="21333">MAKELAPRLLLTQILRTILLFFSAAFLANYHTYIGPFRALFSAHGSMATSWAVVAWNAVCISAAAVHPYLQRFADGLPFPVSVTVRGRTVLAYGDSDEGGDGLMAPLAAKLVFAFVDVVLATLLVVFSTLARDLAVECGEPRCLGRVFHVQGWILNAWLVIVVVEYLLAVIQGFEALGIWYSQRYLKKQGQISLA</sequence>
<keyword evidence="1" id="KW-0812">Transmembrane</keyword>
<organism evidence="2 3">
    <name type="scientific">Truncatella angustata</name>
    <dbReference type="NCBI Taxonomy" id="152316"/>
    <lineage>
        <taxon>Eukaryota</taxon>
        <taxon>Fungi</taxon>
        <taxon>Dikarya</taxon>
        <taxon>Ascomycota</taxon>
        <taxon>Pezizomycotina</taxon>
        <taxon>Sordariomycetes</taxon>
        <taxon>Xylariomycetidae</taxon>
        <taxon>Amphisphaeriales</taxon>
        <taxon>Sporocadaceae</taxon>
        <taxon>Truncatella</taxon>
    </lineage>
</organism>
<dbReference type="OrthoDB" id="4760129at2759"/>
<dbReference type="AlphaFoldDB" id="A0A9P8V0Q1"/>
<feature type="transmembrane region" description="Helical" evidence="1">
    <location>
        <begin position="111"/>
        <end position="131"/>
    </location>
</feature>
<feature type="transmembrane region" description="Helical" evidence="1">
    <location>
        <begin position="157"/>
        <end position="181"/>
    </location>
</feature>
<evidence type="ECO:0000313" key="3">
    <source>
        <dbReference type="Proteomes" id="UP000758603"/>
    </source>
</evidence>
<accession>A0A9P8V0Q1</accession>
<name>A0A9P8V0Q1_9PEZI</name>
<keyword evidence="1" id="KW-1133">Transmembrane helix</keyword>
<proteinExistence type="predicted"/>
<dbReference type="GeneID" id="70135461"/>
<protein>
    <submittedName>
        <fullName evidence="2">Uncharacterized protein</fullName>
    </submittedName>
</protein>
<feature type="transmembrane region" description="Helical" evidence="1">
    <location>
        <begin position="48"/>
        <end position="70"/>
    </location>
</feature>
<dbReference type="EMBL" id="JAGPXC010000001">
    <property type="protein sequence ID" value="KAH6661349.1"/>
    <property type="molecule type" value="Genomic_DNA"/>
</dbReference>
<comment type="caution">
    <text evidence="2">The sequence shown here is derived from an EMBL/GenBank/DDBJ whole genome shotgun (WGS) entry which is preliminary data.</text>
</comment>
<keyword evidence="1" id="KW-0472">Membrane</keyword>
<reference evidence="2" key="1">
    <citation type="journal article" date="2021" name="Nat. Commun.">
        <title>Genetic determinants of endophytism in the Arabidopsis root mycobiome.</title>
        <authorList>
            <person name="Mesny F."/>
            <person name="Miyauchi S."/>
            <person name="Thiergart T."/>
            <person name="Pickel B."/>
            <person name="Atanasova L."/>
            <person name="Karlsson M."/>
            <person name="Huettel B."/>
            <person name="Barry K.W."/>
            <person name="Haridas S."/>
            <person name="Chen C."/>
            <person name="Bauer D."/>
            <person name="Andreopoulos W."/>
            <person name="Pangilinan J."/>
            <person name="LaButti K."/>
            <person name="Riley R."/>
            <person name="Lipzen A."/>
            <person name="Clum A."/>
            <person name="Drula E."/>
            <person name="Henrissat B."/>
            <person name="Kohler A."/>
            <person name="Grigoriev I.V."/>
            <person name="Martin F.M."/>
            <person name="Hacquard S."/>
        </authorList>
    </citation>
    <scope>NUCLEOTIDE SEQUENCE</scope>
    <source>
        <strain evidence="2">MPI-SDFR-AT-0073</strain>
    </source>
</reference>
<feature type="transmembrane region" description="Helical" evidence="1">
    <location>
        <begin position="9"/>
        <end position="28"/>
    </location>
</feature>
<evidence type="ECO:0000256" key="1">
    <source>
        <dbReference type="SAM" id="Phobius"/>
    </source>
</evidence>
<keyword evidence="3" id="KW-1185">Reference proteome</keyword>
<dbReference type="Proteomes" id="UP000758603">
    <property type="component" value="Unassembled WGS sequence"/>
</dbReference>
<gene>
    <name evidence="2" type="ORF">BKA67DRAFT_654469</name>
</gene>